<sequence>MLVRSMEEKDRSTVLAIYRQGVEEGNATFETMIHEQEWWRTLTQSERFVLAQGGKVIGWAKLGRISERHVYRGVREISIYLERSARGLGGGRFLMETLITYADANGIWTLQSHMFPENIASRRLHERLGFELVGRRRAIAQHHGVWRDTLLFERRNDLR</sequence>
<evidence type="ECO:0000256" key="2">
    <source>
        <dbReference type="ARBA" id="ARBA00023315"/>
    </source>
</evidence>
<dbReference type="PANTHER" id="PTHR43072:SF23">
    <property type="entry name" value="UPF0039 PROTEIN C11D3.02C"/>
    <property type="match status" value="1"/>
</dbReference>
<protein>
    <recommendedName>
        <fullName evidence="3">N-acetyltransferase domain-containing protein</fullName>
    </recommendedName>
</protein>
<feature type="domain" description="N-acetyltransferase" evidence="3">
    <location>
        <begin position="1"/>
        <end position="151"/>
    </location>
</feature>
<gene>
    <name evidence="4" type="ORF">AS033_14775</name>
    <name evidence="5" type="ORF">RSA11_03170</name>
</gene>
<reference evidence="4 6" key="1">
    <citation type="journal article" date="2015" name="Int. J. Syst. Evol. Microbiol.">
        <title>Exiguobacterium enclense sp. nov., isolated from sediment.</title>
        <authorList>
            <person name="Dastager S.G."/>
            <person name="Mawlankar R."/>
            <person name="Sonalkar V.V."/>
            <person name="Thorat M.N."/>
            <person name="Mual P."/>
            <person name="Verma A."/>
            <person name="Krishnamurthi S."/>
            <person name="Tang S.K."/>
            <person name="Li W.J."/>
        </authorList>
    </citation>
    <scope>NUCLEOTIDE SEQUENCE [LARGE SCALE GENOMIC DNA]</scope>
    <source>
        <strain evidence="4 6">NIO-1109</strain>
    </source>
</reference>
<dbReference type="Pfam" id="PF00583">
    <property type="entry name" value="Acetyltransf_1"/>
    <property type="match status" value="1"/>
</dbReference>
<dbReference type="EMBL" id="LDQV01000012">
    <property type="protein sequence ID" value="KTR27684.1"/>
    <property type="molecule type" value="Genomic_DNA"/>
</dbReference>
<keyword evidence="2" id="KW-0012">Acyltransferase</keyword>
<dbReference type="OrthoDB" id="9798006at2"/>
<comment type="caution">
    <text evidence="4">The sequence shown here is derived from an EMBL/GenBank/DDBJ whole genome shotgun (WGS) entry which is preliminary data.</text>
</comment>
<evidence type="ECO:0000313" key="5">
    <source>
        <dbReference type="EMBL" id="KTR27684.1"/>
    </source>
</evidence>
<dbReference type="AlphaFoldDB" id="A0A0V8GC97"/>
<name>A0A0V8GC97_9BACL</name>
<dbReference type="InterPro" id="IPR016181">
    <property type="entry name" value="Acyl_CoA_acyltransferase"/>
</dbReference>
<dbReference type="GO" id="GO:0016747">
    <property type="term" value="F:acyltransferase activity, transferring groups other than amino-acyl groups"/>
    <property type="evidence" value="ECO:0007669"/>
    <property type="project" value="InterPro"/>
</dbReference>
<dbReference type="InterPro" id="IPR000182">
    <property type="entry name" value="GNAT_dom"/>
</dbReference>
<dbReference type="Proteomes" id="UP000053797">
    <property type="component" value="Unassembled WGS sequence"/>
</dbReference>
<accession>A0A0V8GC97</accession>
<dbReference type="PANTHER" id="PTHR43072">
    <property type="entry name" value="N-ACETYLTRANSFERASE"/>
    <property type="match status" value="1"/>
</dbReference>
<reference evidence="5 7" key="2">
    <citation type="journal article" date="2016" name="Front. Microbiol.">
        <title>Genomic Resource of Rice Seed Associated Bacteria.</title>
        <authorList>
            <person name="Midha S."/>
            <person name="Bansal K."/>
            <person name="Sharma S."/>
            <person name="Kumar N."/>
            <person name="Patil P.P."/>
            <person name="Chaudhry V."/>
            <person name="Patil P.B."/>
        </authorList>
    </citation>
    <scope>NUCLEOTIDE SEQUENCE [LARGE SCALE GENOMIC DNA]</scope>
    <source>
        <strain evidence="5 7">RSA11</strain>
    </source>
</reference>
<dbReference type="SUPFAM" id="SSF55729">
    <property type="entry name" value="Acyl-CoA N-acyltransferases (Nat)"/>
    <property type="match status" value="1"/>
</dbReference>
<dbReference type="PROSITE" id="PS51186">
    <property type="entry name" value="GNAT"/>
    <property type="match status" value="1"/>
</dbReference>
<evidence type="ECO:0000313" key="4">
    <source>
        <dbReference type="EMBL" id="KSU47920.1"/>
    </source>
</evidence>
<evidence type="ECO:0000259" key="3">
    <source>
        <dbReference type="PROSITE" id="PS51186"/>
    </source>
</evidence>
<dbReference type="RefSeq" id="WP_035397437.1">
    <property type="nucleotide sequence ID" value="NZ_FMYN01000006.1"/>
</dbReference>
<dbReference type="Gene3D" id="3.40.630.30">
    <property type="match status" value="1"/>
</dbReference>
<dbReference type="CDD" id="cd04301">
    <property type="entry name" value="NAT_SF"/>
    <property type="match status" value="1"/>
</dbReference>
<proteinExistence type="predicted"/>
<dbReference type="EMBL" id="LNQL01000006">
    <property type="protein sequence ID" value="KSU47920.1"/>
    <property type="molecule type" value="Genomic_DNA"/>
</dbReference>
<evidence type="ECO:0000256" key="1">
    <source>
        <dbReference type="ARBA" id="ARBA00022679"/>
    </source>
</evidence>
<dbReference type="Proteomes" id="UP000072605">
    <property type="component" value="Unassembled WGS sequence"/>
</dbReference>
<keyword evidence="1" id="KW-0808">Transferase</keyword>
<evidence type="ECO:0000313" key="7">
    <source>
        <dbReference type="Proteomes" id="UP000072605"/>
    </source>
</evidence>
<evidence type="ECO:0000313" key="6">
    <source>
        <dbReference type="Proteomes" id="UP000053797"/>
    </source>
</evidence>
<organism evidence="4 6">
    <name type="scientific">Exiguobacterium indicum</name>
    <dbReference type="NCBI Taxonomy" id="296995"/>
    <lineage>
        <taxon>Bacteria</taxon>
        <taxon>Bacillati</taxon>
        <taxon>Bacillota</taxon>
        <taxon>Bacilli</taxon>
        <taxon>Bacillales</taxon>
        <taxon>Bacillales Family XII. Incertae Sedis</taxon>
        <taxon>Exiguobacterium</taxon>
    </lineage>
</organism>